<feature type="chain" id="PRO_5011572009" evidence="6">
    <location>
        <begin position="34"/>
        <end position="984"/>
    </location>
</feature>
<evidence type="ECO:0000313" key="10">
    <source>
        <dbReference type="Proteomes" id="UP000198639"/>
    </source>
</evidence>
<dbReference type="Pfam" id="PF00593">
    <property type="entry name" value="TonB_dep_Rec_b-barrel"/>
    <property type="match status" value="1"/>
</dbReference>
<evidence type="ECO:0000256" key="5">
    <source>
        <dbReference type="RuleBase" id="RU003357"/>
    </source>
</evidence>
<evidence type="ECO:0000259" key="8">
    <source>
        <dbReference type="Pfam" id="PF07715"/>
    </source>
</evidence>
<dbReference type="PANTHER" id="PTHR40980:SF3">
    <property type="entry name" value="TONB-DEPENDENT RECEPTOR-LIKE BETA-BARREL DOMAIN-CONTAINING PROTEIN"/>
    <property type="match status" value="1"/>
</dbReference>
<feature type="domain" description="TonB-dependent receptor-like beta-barrel" evidence="7">
    <location>
        <begin position="469"/>
        <end position="950"/>
    </location>
</feature>
<comment type="similarity">
    <text evidence="2 5">Belongs to the TonB-dependent receptor family.</text>
</comment>
<accession>A0A1I1RQ64</accession>
<feature type="domain" description="TonB-dependent receptor plug" evidence="8">
    <location>
        <begin position="69"/>
        <end position="179"/>
    </location>
</feature>
<evidence type="ECO:0000259" key="7">
    <source>
        <dbReference type="Pfam" id="PF00593"/>
    </source>
</evidence>
<dbReference type="InterPro" id="IPR012910">
    <property type="entry name" value="Plug_dom"/>
</dbReference>
<evidence type="ECO:0000256" key="6">
    <source>
        <dbReference type="SAM" id="SignalP"/>
    </source>
</evidence>
<evidence type="ECO:0000256" key="2">
    <source>
        <dbReference type="ARBA" id="ARBA00009810"/>
    </source>
</evidence>
<dbReference type="NCBIfam" id="TIGR01782">
    <property type="entry name" value="TonB-Xanth-Caul"/>
    <property type="match status" value="1"/>
</dbReference>
<organism evidence="9 10">
    <name type="scientific">Massilia yuzhufengensis</name>
    <dbReference type="NCBI Taxonomy" id="1164594"/>
    <lineage>
        <taxon>Bacteria</taxon>
        <taxon>Pseudomonadati</taxon>
        <taxon>Pseudomonadota</taxon>
        <taxon>Betaproteobacteria</taxon>
        <taxon>Burkholderiales</taxon>
        <taxon>Oxalobacteraceae</taxon>
        <taxon>Telluria group</taxon>
        <taxon>Massilia</taxon>
    </lineage>
</organism>
<evidence type="ECO:0000256" key="4">
    <source>
        <dbReference type="ARBA" id="ARBA00023237"/>
    </source>
</evidence>
<protein>
    <submittedName>
        <fullName evidence="9">TonB-dependent receptor</fullName>
    </submittedName>
</protein>
<dbReference type="EMBL" id="FOLD01000022">
    <property type="protein sequence ID" value="SFD32680.1"/>
    <property type="molecule type" value="Genomic_DNA"/>
</dbReference>
<keyword evidence="3 5" id="KW-0472">Membrane</keyword>
<comment type="subcellular location">
    <subcellularLocation>
        <location evidence="1 5">Cell outer membrane</location>
    </subcellularLocation>
</comment>
<sequence length="984" mass="106521">MKKQYQSAVLRQLTMCLLGTASVSALSIGVAYAQTAAETPPQETQQLQTVQVTGLRASLESALNAKRTDNGIVDVIKSEDMGKFPDTNLAESLQRVPGVVIDRDAGEGRNITVRGLGQDFTRVRINGIEGLATTGGTDSSGGTNRGRGFDFNVFASELFSSLTVRKSSSADVDEGSLGATVDLQTLRPFDLKGFNATIAAKGKYNDGSEKIDPRLAFMLSNTFMDRTLGVLVSGAFSKRRVLEDGFSTVRWDNGPSSGGWCAPMGVANNPATSTATTCGPAAQGVPRLPASRAATDAYNAASNINNFHPRLPRYGRLTHDQDRLGLTASVQWRPQRGTLLTFDMLYSKLDATRQEDFLEAISFSRSATQGGKPQISVVEAQYAPNGALLYGKYNGVDIRSESRFDELTTTFTQPTLTLEHKISDTLSMSAKVGRANSKFRNPVQTTVTLDALNVNGYTLDFRNGDRNAIITYPFDPMAANGALGIIGVPQVATGTQPTTVANTTTSEIRIRPQGATNVNDVGQLDLAWEAAEGLTFKGGVNKKKYSSDTYEFRRVNQNDTIFAPSAGATGLTSTVTGFGKGLDMPNGNVTGWVIPNLNAIAAAYDIYCNCIKAGPAGGPGDFTLSSITNGNARGNNRTVTERDSGFYLMGEFKYDLWDIPVRGNFGARHVKTELEAIGYQAAGGGTAVKVNHEYKDTLPSFNLAANLTRDFIVRFGAAKVMTRPQLGFLSPGGTIATTGTLTITTGNPLLKPFRAKTFDSSFEYYFANKAFVGIGLFQKNIDTYIQSLRTNVPFRETGLPLSLLPANFSGEEVFQVTAPINTDGGKLKGVELNYQQPFTFLPGWGKNFGTLLNYTKVSSKIEYAVSPTSNERIVDDLLNLSPKSWNATVYYDDGKFSARLSGAKRSSFITRVPGQNNNDVEGKNETFNVDVSLSYKWNEHLEFTLEGVNLTNEANDQFISRARNSVVVNNVTGREFLAGLRYKF</sequence>
<dbReference type="InterPro" id="IPR037066">
    <property type="entry name" value="Plug_dom_sf"/>
</dbReference>
<dbReference type="InterPro" id="IPR010104">
    <property type="entry name" value="TonB_rcpt_bac"/>
</dbReference>
<proteinExistence type="inferred from homology"/>
<dbReference type="InterPro" id="IPR000531">
    <property type="entry name" value="Beta-barrel_TonB"/>
</dbReference>
<evidence type="ECO:0000256" key="1">
    <source>
        <dbReference type="ARBA" id="ARBA00004442"/>
    </source>
</evidence>
<dbReference type="AlphaFoldDB" id="A0A1I1RQ64"/>
<feature type="signal peptide" evidence="6">
    <location>
        <begin position="1"/>
        <end position="33"/>
    </location>
</feature>
<dbReference type="Gene3D" id="2.40.170.20">
    <property type="entry name" value="TonB-dependent receptor, beta-barrel domain"/>
    <property type="match status" value="1"/>
</dbReference>
<name>A0A1I1RQ64_9BURK</name>
<keyword evidence="6" id="KW-0732">Signal</keyword>
<keyword evidence="9" id="KW-0675">Receptor</keyword>
<keyword evidence="4" id="KW-0998">Cell outer membrane</keyword>
<evidence type="ECO:0000256" key="3">
    <source>
        <dbReference type="ARBA" id="ARBA00023136"/>
    </source>
</evidence>
<dbReference type="SUPFAM" id="SSF56935">
    <property type="entry name" value="Porins"/>
    <property type="match status" value="1"/>
</dbReference>
<evidence type="ECO:0000313" key="9">
    <source>
        <dbReference type="EMBL" id="SFD32680.1"/>
    </source>
</evidence>
<keyword evidence="5" id="KW-0798">TonB box</keyword>
<dbReference type="Gene3D" id="2.170.130.10">
    <property type="entry name" value="TonB-dependent receptor, plug domain"/>
    <property type="match status" value="1"/>
</dbReference>
<dbReference type="STRING" id="1164594.SAMN05216204_12230"/>
<reference evidence="10" key="1">
    <citation type="submission" date="2016-10" db="EMBL/GenBank/DDBJ databases">
        <authorList>
            <person name="Varghese N."/>
            <person name="Submissions S."/>
        </authorList>
    </citation>
    <scope>NUCLEOTIDE SEQUENCE [LARGE SCALE GENOMIC DNA]</scope>
    <source>
        <strain evidence="10">CGMCC 1.12041</strain>
    </source>
</reference>
<dbReference type="Proteomes" id="UP000198639">
    <property type="component" value="Unassembled WGS sequence"/>
</dbReference>
<dbReference type="RefSeq" id="WP_218147620.1">
    <property type="nucleotide sequence ID" value="NZ_FOLD01000022.1"/>
</dbReference>
<dbReference type="InterPro" id="IPR036942">
    <property type="entry name" value="Beta-barrel_TonB_sf"/>
</dbReference>
<dbReference type="PANTHER" id="PTHR40980">
    <property type="entry name" value="PLUG DOMAIN-CONTAINING PROTEIN"/>
    <property type="match status" value="1"/>
</dbReference>
<gene>
    <name evidence="9" type="ORF">SAMN05216204_12230</name>
</gene>
<dbReference type="Pfam" id="PF07715">
    <property type="entry name" value="Plug"/>
    <property type="match status" value="1"/>
</dbReference>
<dbReference type="GO" id="GO:0009279">
    <property type="term" value="C:cell outer membrane"/>
    <property type="evidence" value="ECO:0007669"/>
    <property type="project" value="UniProtKB-SubCell"/>
</dbReference>
<keyword evidence="10" id="KW-1185">Reference proteome</keyword>